<evidence type="ECO:0000313" key="2">
    <source>
        <dbReference type="EMBL" id="NUY99081.1"/>
    </source>
</evidence>
<feature type="compositionally biased region" description="Acidic residues" evidence="1">
    <location>
        <begin position="23"/>
        <end position="34"/>
    </location>
</feature>
<comment type="caution">
    <text evidence="2">The sequence shown here is derived from an EMBL/GenBank/DDBJ whole genome shotgun (WGS) entry which is preliminary data.</text>
</comment>
<dbReference type="GeneID" id="57347826"/>
<evidence type="ECO:0000313" key="3">
    <source>
        <dbReference type="Proteomes" id="UP000566985"/>
    </source>
</evidence>
<name>A0A7Y6NIK4_9GAMM</name>
<proteinExistence type="predicted"/>
<organism evidence="2 3">
    <name type="scientific">Pantoea brenneri</name>
    <dbReference type="NCBI Taxonomy" id="472694"/>
    <lineage>
        <taxon>Bacteria</taxon>
        <taxon>Pseudomonadati</taxon>
        <taxon>Pseudomonadota</taxon>
        <taxon>Gammaproteobacteria</taxon>
        <taxon>Enterobacterales</taxon>
        <taxon>Erwiniaceae</taxon>
        <taxon>Pantoea</taxon>
    </lineage>
</organism>
<reference evidence="2 3" key="1">
    <citation type="submission" date="2020-05" db="EMBL/GenBank/DDBJ databases">
        <title>Whole Genome Sequences of Enterobacteriales Associated with the International Space Station.</title>
        <authorList>
            <person name="Bharadwaj A."/>
            <person name="Daudu R."/>
            <person name="Singh N."/>
            <person name="Wood J."/>
            <person name="Debieu M."/>
            <person name="Mason C."/>
            <person name="Wang C."/>
            <person name="Venkateswaran K."/>
        </authorList>
    </citation>
    <scope>NUCLEOTIDE SEQUENCE [LARGE SCALE GENOMIC DNA]</scope>
    <source>
        <strain evidence="2 3">IF5SW-B1</strain>
    </source>
</reference>
<dbReference type="RefSeq" id="WP_069729775.1">
    <property type="nucleotide sequence ID" value="NZ_JABWPE010000041.1"/>
</dbReference>
<sequence>MSMSNSVEDLLRRKRQAEKETDFDPGEEPDDMEAPEGISLNLLGIVWNVCRSGNKRKEIVKTRYQLDENIVVERGIDSFWLYGFDDELERAIKLFHDNFSHEIRKYKFIRPESEKDTFLFYYYKDAIVCRYDVLISSLPHEIDRHKVIIKDVIEDIKNDIDSMDKVNKAYFSGHLNHWIQEKLIKNTHLGM</sequence>
<gene>
    <name evidence="2" type="ORF">HU668_21825</name>
</gene>
<protein>
    <submittedName>
        <fullName evidence="2">Uncharacterized protein</fullName>
    </submittedName>
</protein>
<accession>A0A7Y6NIK4</accession>
<feature type="region of interest" description="Disordered" evidence="1">
    <location>
        <begin position="1"/>
        <end position="35"/>
    </location>
</feature>
<dbReference type="Proteomes" id="UP000566985">
    <property type="component" value="Unassembled WGS sequence"/>
</dbReference>
<dbReference type="EMBL" id="JABWPM010000041">
    <property type="protein sequence ID" value="NUY99081.1"/>
    <property type="molecule type" value="Genomic_DNA"/>
</dbReference>
<dbReference type="AlphaFoldDB" id="A0A7Y6NIK4"/>
<evidence type="ECO:0000256" key="1">
    <source>
        <dbReference type="SAM" id="MobiDB-lite"/>
    </source>
</evidence>